<sequence length="565" mass="63492">MIEFDGIQFNELISKQIMQSLAEHDNEFAEITHDQVQNRVTKTTFMAAVAKLNGLAFFPKVAEFCDGTLLEKCDPSTLTRGNFTPLCVHNNSLLIAVVDPWKPSPEEYLSPRFPEYEIVKIITIKSEISRTIEASSSGGGPSKSELESIEVEDFEEHKKDFDVTSTEYEEPMAALTATIMADAVKQRASDVHFKVEKDSFYYSFRVDGDLGQKRELPMKLKDRIDAFLLNLMNLPTEIRNTACGISGRFTISYFHRPIDIRYERHRTYRGYHTTMRLLDKGHLNVTLGKGSLAFDDETLFAVRKVMKVPAGIIVMSGPTGSGKSTTLNAMLRELNRPEVNILTLENPVEDEVPGITHCDLKNADEFKPMISSFMRSDPDIILMGEVRDTESAELAIEAAVTGHKVLTTVHTARASQIIERFEQLGIERWKIAQTLKAACAQRLIKVLCPYCKIELDGLSELDRRTYNLDDSWSKKKLFEANPEGCQECRNSGYAGRTAILEIIPITPKTSDQLSKGEISPYDLEVQIAEEGILPNLRRNGLKLLEAGKTDINAVSKVIDMTYSDE</sequence>
<comment type="caution">
    <text evidence="5">The sequence shown here is derived from an EMBL/GenBank/DDBJ whole genome shotgun (WGS) entry which is preliminary data.</text>
</comment>
<dbReference type="InterPro" id="IPR037257">
    <property type="entry name" value="T2SS_E_N_sf"/>
</dbReference>
<evidence type="ECO:0000259" key="4">
    <source>
        <dbReference type="PROSITE" id="PS00662"/>
    </source>
</evidence>
<dbReference type="Proteomes" id="UP001597389">
    <property type="component" value="Unassembled WGS sequence"/>
</dbReference>
<evidence type="ECO:0000313" key="6">
    <source>
        <dbReference type="Proteomes" id="UP001597389"/>
    </source>
</evidence>
<reference evidence="6" key="1">
    <citation type="journal article" date="2019" name="Int. J. Syst. Evol. Microbiol.">
        <title>The Global Catalogue of Microorganisms (GCM) 10K type strain sequencing project: providing services to taxonomists for standard genome sequencing and annotation.</title>
        <authorList>
            <consortium name="The Broad Institute Genomics Platform"/>
            <consortium name="The Broad Institute Genome Sequencing Center for Infectious Disease"/>
            <person name="Wu L."/>
            <person name="Ma J."/>
        </authorList>
    </citation>
    <scope>NUCLEOTIDE SEQUENCE [LARGE SCALE GENOMIC DNA]</scope>
    <source>
        <strain evidence="6">CCUG 57942</strain>
    </source>
</reference>
<proteinExistence type="inferred from homology"/>
<dbReference type="Gene3D" id="3.40.50.300">
    <property type="entry name" value="P-loop containing nucleotide triphosphate hydrolases"/>
    <property type="match status" value="1"/>
</dbReference>
<dbReference type="Gene3D" id="3.30.450.90">
    <property type="match status" value="1"/>
</dbReference>
<evidence type="ECO:0000256" key="3">
    <source>
        <dbReference type="ARBA" id="ARBA00022840"/>
    </source>
</evidence>
<dbReference type="PANTHER" id="PTHR30258">
    <property type="entry name" value="TYPE II SECRETION SYSTEM PROTEIN GSPE-RELATED"/>
    <property type="match status" value="1"/>
</dbReference>
<evidence type="ECO:0000256" key="2">
    <source>
        <dbReference type="ARBA" id="ARBA00022741"/>
    </source>
</evidence>
<dbReference type="SUPFAM" id="SSF52540">
    <property type="entry name" value="P-loop containing nucleoside triphosphate hydrolases"/>
    <property type="match status" value="1"/>
</dbReference>
<dbReference type="PROSITE" id="PS00662">
    <property type="entry name" value="T2SP_E"/>
    <property type="match status" value="1"/>
</dbReference>
<keyword evidence="3" id="KW-0067">ATP-binding</keyword>
<accession>A0ABW4Z6C9</accession>
<evidence type="ECO:0000256" key="1">
    <source>
        <dbReference type="ARBA" id="ARBA00006611"/>
    </source>
</evidence>
<dbReference type="EMBL" id="JBHUJB010000005">
    <property type="protein sequence ID" value="MFD2157416.1"/>
    <property type="molecule type" value="Genomic_DNA"/>
</dbReference>
<gene>
    <name evidence="5" type="ORF">ACFSW8_00720</name>
</gene>
<keyword evidence="2" id="KW-0547">Nucleotide-binding</keyword>
<dbReference type="InterPro" id="IPR027417">
    <property type="entry name" value="P-loop_NTPase"/>
</dbReference>
<keyword evidence="6" id="KW-1185">Reference proteome</keyword>
<dbReference type="CDD" id="cd01129">
    <property type="entry name" value="PulE-GspE-like"/>
    <property type="match status" value="1"/>
</dbReference>
<evidence type="ECO:0000313" key="5">
    <source>
        <dbReference type="EMBL" id="MFD2157416.1"/>
    </source>
</evidence>
<dbReference type="InterPro" id="IPR001482">
    <property type="entry name" value="T2SS/T4SS_dom"/>
</dbReference>
<dbReference type="PANTHER" id="PTHR30258:SF1">
    <property type="entry name" value="PROTEIN TRANSPORT PROTEIN HOFB HOMOLOG"/>
    <property type="match status" value="1"/>
</dbReference>
<protein>
    <submittedName>
        <fullName evidence="5">GspE/PulE family protein</fullName>
    </submittedName>
</protein>
<dbReference type="SUPFAM" id="SSF160246">
    <property type="entry name" value="EspE N-terminal domain-like"/>
    <property type="match status" value="1"/>
</dbReference>
<feature type="domain" description="Bacterial type II secretion system protein E" evidence="4">
    <location>
        <begin position="374"/>
        <end position="388"/>
    </location>
</feature>
<dbReference type="RefSeq" id="WP_377091229.1">
    <property type="nucleotide sequence ID" value="NZ_JBHSJL010000014.1"/>
</dbReference>
<comment type="similarity">
    <text evidence="1">Belongs to the GSP E family.</text>
</comment>
<organism evidence="5 6">
    <name type="scientific">Rubritalea tangerina</name>
    <dbReference type="NCBI Taxonomy" id="430798"/>
    <lineage>
        <taxon>Bacteria</taxon>
        <taxon>Pseudomonadati</taxon>
        <taxon>Verrucomicrobiota</taxon>
        <taxon>Verrucomicrobiia</taxon>
        <taxon>Verrucomicrobiales</taxon>
        <taxon>Rubritaleaceae</taxon>
        <taxon>Rubritalea</taxon>
    </lineage>
</organism>
<dbReference type="Pfam" id="PF00437">
    <property type="entry name" value="T2SSE"/>
    <property type="match status" value="1"/>
</dbReference>
<name>A0ABW4Z6C9_9BACT</name>